<protein>
    <submittedName>
        <fullName evidence="5">Uncharacterized protein</fullName>
    </submittedName>
</protein>
<dbReference type="GeneID" id="110780105"/>
<dbReference type="SMART" id="SM00452">
    <property type="entry name" value="STI"/>
    <property type="match status" value="1"/>
</dbReference>
<evidence type="ECO:0000256" key="1">
    <source>
        <dbReference type="ARBA" id="ARBA00005440"/>
    </source>
</evidence>
<reference evidence="5" key="2">
    <citation type="submission" date="2025-08" db="UniProtKB">
        <authorList>
            <consortium name="RefSeq"/>
        </authorList>
    </citation>
    <scope>IDENTIFICATION</scope>
    <source>
        <tissue evidence="5">Leaf</tissue>
    </source>
</reference>
<dbReference type="SUPFAM" id="SSF50386">
    <property type="entry name" value="STI-like"/>
    <property type="match status" value="1"/>
</dbReference>
<reference evidence="4" key="1">
    <citation type="journal article" date="2021" name="Nat. Commun.">
        <title>Genomic analyses provide insights into spinach domestication and the genetic basis of agronomic traits.</title>
        <authorList>
            <person name="Cai X."/>
            <person name="Sun X."/>
            <person name="Xu C."/>
            <person name="Sun H."/>
            <person name="Wang X."/>
            <person name="Ge C."/>
            <person name="Zhang Z."/>
            <person name="Wang Q."/>
            <person name="Fei Z."/>
            <person name="Jiao C."/>
            <person name="Wang Q."/>
        </authorList>
    </citation>
    <scope>NUCLEOTIDE SEQUENCE [LARGE SCALE GENOMIC DNA]</scope>
    <source>
        <strain evidence="4">cv. Varoflay</strain>
    </source>
</reference>
<proteinExistence type="inferred from homology"/>
<dbReference type="PANTHER" id="PTHR33107:SF81">
    <property type="entry name" value="TRYPSIN INHIBITOR A"/>
    <property type="match status" value="1"/>
</dbReference>
<evidence type="ECO:0000313" key="4">
    <source>
        <dbReference type="Proteomes" id="UP000813463"/>
    </source>
</evidence>
<evidence type="ECO:0000313" key="5">
    <source>
        <dbReference type="RefSeq" id="XP_056690500.1"/>
    </source>
</evidence>
<dbReference type="InterPro" id="IPR056368">
    <property type="entry name" value="KTI1"/>
</dbReference>
<sequence>MANQLSNQTPKNKPQNLIFCPDKYIFYSCPRAVEFWSKVKFIPKVRCSNSDFQNWFMENVSESKNVDELDIEHATVFIFCIWRMWLRRNMDKNNMYIDGVAGTTTTVSATTAETQAILLALSWAAVNKWEDTVGTPKKPKKPVFANKKARFDEGSGSRSKEGKEAAESVASRSYNGLSNSFEPKKKLSTTILLILSLTITIATAADDDSLVLDVEGNPLEAGSPYYVRTELSKLQIGGGLVFASKPNHPECPQYVAQLAEGWNGESPITFLPSDPSNKHIHISSDLNIIFNNTTSTVCSQGAWQLTPDANSGKLYLSTGGSIGKPSSQTTAANWLKIERSSVDSSFYQLEYCPSSTSTNIVCGVIDALDYTDDFRLVWLGLSPVRITNFFHLLSFIKA</sequence>
<accession>A0ABM3R4G2</accession>
<dbReference type="CDD" id="cd00178">
    <property type="entry name" value="beta-trefoil_STI"/>
    <property type="match status" value="1"/>
</dbReference>
<feature type="compositionally biased region" description="Basic and acidic residues" evidence="3">
    <location>
        <begin position="149"/>
        <end position="166"/>
    </location>
</feature>
<dbReference type="Pfam" id="PF00197">
    <property type="entry name" value="Kunitz_legume"/>
    <property type="match status" value="1"/>
</dbReference>
<dbReference type="Proteomes" id="UP000813463">
    <property type="component" value="Chromosome 1"/>
</dbReference>
<dbReference type="Gene3D" id="2.80.10.50">
    <property type="match status" value="1"/>
</dbReference>
<name>A0ABM3R4G2_SPIOL</name>
<organism evidence="4 5">
    <name type="scientific">Spinacia oleracea</name>
    <name type="common">Spinach</name>
    <dbReference type="NCBI Taxonomy" id="3562"/>
    <lineage>
        <taxon>Eukaryota</taxon>
        <taxon>Viridiplantae</taxon>
        <taxon>Streptophyta</taxon>
        <taxon>Embryophyta</taxon>
        <taxon>Tracheophyta</taxon>
        <taxon>Spermatophyta</taxon>
        <taxon>Magnoliopsida</taxon>
        <taxon>eudicotyledons</taxon>
        <taxon>Gunneridae</taxon>
        <taxon>Pentapetalae</taxon>
        <taxon>Caryophyllales</taxon>
        <taxon>Chenopodiaceae</taxon>
        <taxon>Chenopodioideae</taxon>
        <taxon>Anserineae</taxon>
        <taxon>Spinacia</taxon>
    </lineage>
</organism>
<dbReference type="RefSeq" id="XP_056690500.1">
    <property type="nucleotide sequence ID" value="XM_056834522.1"/>
</dbReference>
<keyword evidence="2" id="KW-1015">Disulfide bond</keyword>
<feature type="region of interest" description="Disordered" evidence="3">
    <location>
        <begin position="133"/>
        <end position="169"/>
    </location>
</feature>
<dbReference type="InterPro" id="IPR002160">
    <property type="entry name" value="Prot_inh_Kunz-lg"/>
</dbReference>
<comment type="similarity">
    <text evidence="1">Belongs to the protease inhibitor I3 (leguminous Kunitz-type inhibitor) family.</text>
</comment>
<evidence type="ECO:0000256" key="3">
    <source>
        <dbReference type="SAM" id="MobiDB-lite"/>
    </source>
</evidence>
<gene>
    <name evidence="5" type="primary">LOC110780105</name>
</gene>
<dbReference type="InterPro" id="IPR011065">
    <property type="entry name" value="Kunitz_inhibitor_STI-like_sf"/>
</dbReference>
<keyword evidence="4" id="KW-1185">Reference proteome</keyword>
<dbReference type="PANTHER" id="PTHR33107">
    <property type="entry name" value="KUNITZ TRYPSIN INHIBITOR 2"/>
    <property type="match status" value="1"/>
</dbReference>
<evidence type="ECO:0000256" key="2">
    <source>
        <dbReference type="ARBA" id="ARBA00023157"/>
    </source>
</evidence>
<dbReference type="PROSITE" id="PS00283">
    <property type="entry name" value="SOYBEAN_KUNITZ"/>
    <property type="match status" value="1"/>
</dbReference>